<comment type="caution">
    <text evidence="2">The sequence shown here is derived from an EMBL/GenBank/DDBJ whole genome shotgun (WGS) entry which is preliminary data.</text>
</comment>
<reference evidence="3" key="1">
    <citation type="journal article" date="2019" name="Int. J. Syst. Evol. Microbiol.">
        <title>The Global Catalogue of Microorganisms (GCM) 10K type strain sequencing project: providing services to taxonomists for standard genome sequencing and annotation.</title>
        <authorList>
            <consortium name="The Broad Institute Genomics Platform"/>
            <consortium name="The Broad Institute Genome Sequencing Center for Infectious Disease"/>
            <person name="Wu L."/>
            <person name="Ma J."/>
        </authorList>
    </citation>
    <scope>NUCLEOTIDE SEQUENCE [LARGE SCALE GENOMIC DNA]</scope>
    <source>
        <strain evidence="3">JCM 16001</strain>
    </source>
</reference>
<evidence type="ECO:0000313" key="3">
    <source>
        <dbReference type="Proteomes" id="UP001499851"/>
    </source>
</evidence>
<organism evidence="2 3">
    <name type="scientific">Glycomyces endophyticus</name>
    <dbReference type="NCBI Taxonomy" id="480996"/>
    <lineage>
        <taxon>Bacteria</taxon>
        <taxon>Bacillati</taxon>
        <taxon>Actinomycetota</taxon>
        <taxon>Actinomycetes</taxon>
        <taxon>Glycomycetales</taxon>
        <taxon>Glycomycetaceae</taxon>
        <taxon>Glycomyces</taxon>
    </lineage>
</organism>
<protein>
    <submittedName>
        <fullName evidence="2">Uncharacterized protein</fullName>
    </submittedName>
</protein>
<evidence type="ECO:0000313" key="2">
    <source>
        <dbReference type="EMBL" id="GAA1682741.1"/>
    </source>
</evidence>
<dbReference type="Proteomes" id="UP001499851">
    <property type="component" value="Unassembled WGS sequence"/>
</dbReference>
<feature type="region of interest" description="Disordered" evidence="1">
    <location>
        <begin position="1"/>
        <end position="91"/>
    </location>
</feature>
<feature type="compositionally biased region" description="Polar residues" evidence="1">
    <location>
        <begin position="33"/>
        <end position="62"/>
    </location>
</feature>
<name>A0ABP4T5J6_9ACTN</name>
<feature type="compositionally biased region" description="Low complexity" evidence="1">
    <location>
        <begin position="63"/>
        <end position="74"/>
    </location>
</feature>
<gene>
    <name evidence="2" type="ORF">GCM10009830_32390</name>
</gene>
<keyword evidence="3" id="KW-1185">Reference proteome</keyword>
<evidence type="ECO:0000256" key="1">
    <source>
        <dbReference type="SAM" id="MobiDB-lite"/>
    </source>
</evidence>
<proteinExistence type="predicted"/>
<sequence length="91" mass="9698">MLRSADSYWRLSKTNGPNAPRSHDLRMPLKNPDQVTSASVTSTRADSGQQPHSPHGQPSSTVSPSSPNENSGSPRKCGLGQKTPSDESKPT</sequence>
<dbReference type="EMBL" id="BAAAQF010000011">
    <property type="protein sequence ID" value="GAA1682741.1"/>
    <property type="molecule type" value="Genomic_DNA"/>
</dbReference>
<accession>A0ABP4T5J6</accession>